<accession>A0AAE4JHG8</accession>
<evidence type="ECO:0000259" key="3">
    <source>
        <dbReference type="Pfam" id="PF26256"/>
    </source>
</evidence>
<name>A0AAE4JHG8_9EURY</name>
<feature type="domain" description="DUF8060" evidence="3">
    <location>
        <begin position="5"/>
        <end position="103"/>
    </location>
</feature>
<dbReference type="EMBL" id="JAMQOM010000003">
    <property type="protein sequence ID" value="MDS0221495.1"/>
    <property type="molecule type" value="Genomic_DNA"/>
</dbReference>
<proteinExistence type="predicted"/>
<comment type="caution">
    <text evidence="4">The sequence shown here is derived from an EMBL/GenBank/DDBJ whole genome shotgun (WGS) entry which is preliminary data.</text>
</comment>
<dbReference type="AlphaFoldDB" id="A0AAE4JHG8"/>
<evidence type="ECO:0000313" key="4">
    <source>
        <dbReference type="EMBL" id="MDS0221495.1"/>
    </source>
</evidence>
<feature type="transmembrane region" description="Helical" evidence="2">
    <location>
        <begin position="43"/>
        <end position="62"/>
    </location>
</feature>
<feature type="transmembrane region" description="Helical" evidence="2">
    <location>
        <begin position="82"/>
        <end position="100"/>
    </location>
</feature>
<evidence type="ECO:0000256" key="2">
    <source>
        <dbReference type="SAM" id="Phobius"/>
    </source>
</evidence>
<feature type="region of interest" description="Disordered" evidence="1">
    <location>
        <begin position="1"/>
        <end position="29"/>
    </location>
</feature>
<evidence type="ECO:0000256" key="1">
    <source>
        <dbReference type="SAM" id="MobiDB-lite"/>
    </source>
</evidence>
<dbReference type="Proteomes" id="UP001253439">
    <property type="component" value="Unassembled WGS sequence"/>
</dbReference>
<feature type="compositionally biased region" description="Polar residues" evidence="1">
    <location>
        <begin position="1"/>
        <end position="10"/>
    </location>
</feature>
<reference evidence="4 5" key="1">
    <citation type="submission" date="2022-06" db="EMBL/GenBank/DDBJ databases">
        <title>Haloarcula sp. a new haloarchaeum isolate from saline soil.</title>
        <authorList>
            <person name="Strakova D."/>
            <person name="Galisteo C."/>
            <person name="Sanchez-Porro C."/>
            <person name="Ventosa A."/>
        </authorList>
    </citation>
    <scope>NUCLEOTIDE SEQUENCE [LARGE SCALE GENOMIC DNA]</scope>
    <source>
        <strain evidence="4 5">S1AR25-5A</strain>
    </source>
</reference>
<gene>
    <name evidence="4" type="ORF">NDI54_09050</name>
</gene>
<dbReference type="Pfam" id="PF26256">
    <property type="entry name" value="DUF8060"/>
    <property type="match status" value="1"/>
</dbReference>
<keyword evidence="2" id="KW-0472">Membrane</keyword>
<organism evidence="4 5">
    <name type="scientific">Haloarcula terrestris</name>
    <dbReference type="NCBI Taxonomy" id="2950533"/>
    <lineage>
        <taxon>Archaea</taxon>
        <taxon>Methanobacteriati</taxon>
        <taxon>Methanobacteriota</taxon>
        <taxon>Stenosarchaea group</taxon>
        <taxon>Halobacteria</taxon>
        <taxon>Halobacteriales</taxon>
        <taxon>Haloarculaceae</taxon>
        <taxon>Haloarcula</taxon>
    </lineage>
</organism>
<sequence>MSDTANTDTVAQDIDAETGGAVDEADGDEADDNGPAIAVYAQWAVFAILTLVALIATLQFYFSASSAIDTFVTDRYRPLFSAAFNLAVVLVCGLGLSVLVRRLA</sequence>
<keyword evidence="5" id="KW-1185">Reference proteome</keyword>
<keyword evidence="2" id="KW-1133">Transmembrane helix</keyword>
<protein>
    <recommendedName>
        <fullName evidence="3">DUF8060 domain-containing protein</fullName>
    </recommendedName>
</protein>
<keyword evidence="2" id="KW-0812">Transmembrane</keyword>
<dbReference type="InterPro" id="IPR058373">
    <property type="entry name" value="DUF8060"/>
</dbReference>
<dbReference type="RefSeq" id="WP_310896137.1">
    <property type="nucleotide sequence ID" value="NZ_JAMQOM010000003.1"/>
</dbReference>
<evidence type="ECO:0000313" key="5">
    <source>
        <dbReference type="Proteomes" id="UP001253439"/>
    </source>
</evidence>